<organism evidence="6 7">
    <name type="scientific">Thermostaphylospora chromogena</name>
    <dbReference type="NCBI Taxonomy" id="35622"/>
    <lineage>
        <taxon>Bacteria</taxon>
        <taxon>Bacillati</taxon>
        <taxon>Actinomycetota</taxon>
        <taxon>Actinomycetes</taxon>
        <taxon>Streptosporangiales</taxon>
        <taxon>Thermomonosporaceae</taxon>
        <taxon>Thermostaphylospora</taxon>
    </lineage>
</organism>
<proteinExistence type="inferred from homology"/>
<feature type="region of interest" description="Disordered" evidence="5">
    <location>
        <begin position="457"/>
        <end position="487"/>
    </location>
</feature>
<keyword evidence="3 4" id="KW-0479">Metal-binding</keyword>
<evidence type="ECO:0000313" key="7">
    <source>
        <dbReference type="Proteomes" id="UP000217103"/>
    </source>
</evidence>
<dbReference type="OrthoDB" id="3217230at2"/>
<keyword evidence="3 4" id="KW-0349">Heme</keyword>
<dbReference type="PRINTS" id="PR00385">
    <property type="entry name" value="P450"/>
</dbReference>
<comment type="cofactor">
    <cofactor evidence="1 3">
        <name>heme</name>
        <dbReference type="ChEBI" id="CHEBI:30413"/>
    </cofactor>
</comment>
<dbReference type="AlphaFoldDB" id="A0A1H1G114"/>
<feature type="compositionally biased region" description="Low complexity" evidence="5">
    <location>
        <begin position="475"/>
        <end position="487"/>
    </location>
</feature>
<evidence type="ECO:0000256" key="2">
    <source>
        <dbReference type="ARBA" id="ARBA00010617"/>
    </source>
</evidence>
<dbReference type="InterPro" id="IPR002401">
    <property type="entry name" value="Cyt_P450_E_grp-I"/>
</dbReference>
<dbReference type="PRINTS" id="PR00463">
    <property type="entry name" value="EP450I"/>
</dbReference>
<dbReference type="Proteomes" id="UP000217103">
    <property type="component" value="Unassembled WGS sequence"/>
</dbReference>
<sequence length="509" mass="55700">MPAPPPPGPRAPALLQALRIGLDPVGYLSSLRDRYGPAFTVRYPGFAPEVYVTTAELAEKVYALDAGGGRAGEVRRAFLEPVVGPHSLLNLDGAPWMRHRKLLSPPLRGRAVSGYRGEITRIAADAMDGWPAGEPVTLLDLMQQITLEVIMRLVFGIRDLRRRDRLRMLLPKLLRTGSARLAALSPRLRDRMMRSSPLRRVPSLPTTRLAVLREAVDAILYDEIARRRAEPDPDAEDVLSRLLAARDGEGRPMSDQEIRDELLTMLEAGHETTATALAWTFERLAREPRVLRTLRAELEAGEERYLDAVIKEALRARPVVYEAPRLLDAPLRLGGHEVPAGWSVAPLIALVHRDPAVFPDPEEFRPERFLGEGAARAQKSWMPFGGGRRYCVGAQLALLEMRVIIREALARFDPVAPDPAPEASRFTLVTLAPARRARLVLRPRAAAPVPAGRMIVVVRPGEPGGPRRATEPAGSQSSSSSSHSLSASRQALLRSAAVCSASAAASRVS</sequence>
<dbReference type="SUPFAM" id="SSF48264">
    <property type="entry name" value="Cytochrome P450"/>
    <property type="match status" value="1"/>
</dbReference>
<dbReference type="GO" id="GO:0005506">
    <property type="term" value="F:iron ion binding"/>
    <property type="evidence" value="ECO:0007669"/>
    <property type="project" value="InterPro"/>
</dbReference>
<dbReference type="GO" id="GO:0016705">
    <property type="term" value="F:oxidoreductase activity, acting on paired donors, with incorporation or reduction of molecular oxygen"/>
    <property type="evidence" value="ECO:0007669"/>
    <property type="project" value="InterPro"/>
</dbReference>
<keyword evidence="4" id="KW-0503">Monooxygenase</keyword>
<comment type="similarity">
    <text evidence="2 4">Belongs to the cytochrome P450 family.</text>
</comment>
<dbReference type="Gene3D" id="1.10.630.10">
    <property type="entry name" value="Cytochrome P450"/>
    <property type="match status" value="1"/>
</dbReference>
<dbReference type="EMBL" id="FNKK01000002">
    <property type="protein sequence ID" value="SDR06870.1"/>
    <property type="molecule type" value="Genomic_DNA"/>
</dbReference>
<dbReference type="PANTHER" id="PTHR24305:SF166">
    <property type="entry name" value="CYTOCHROME P450 12A4, MITOCHONDRIAL-RELATED"/>
    <property type="match status" value="1"/>
</dbReference>
<evidence type="ECO:0000256" key="3">
    <source>
        <dbReference type="PIRSR" id="PIRSR602401-1"/>
    </source>
</evidence>
<keyword evidence="4" id="KW-0560">Oxidoreductase</keyword>
<dbReference type="InterPro" id="IPR050121">
    <property type="entry name" value="Cytochrome_P450_monoxygenase"/>
</dbReference>
<protein>
    <submittedName>
        <fullName evidence="6">Cytochrome P450</fullName>
    </submittedName>
</protein>
<dbReference type="InterPro" id="IPR001128">
    <property type="entry name" value="Cyt_P450"/>
</dbReference>
<evidence type="ECO:0000313" key="6">
    <source>
        <dbReference type="EMBL" id="SDR06870.1"/>
    </source>
</evidence>
<dbReference type="GO" id="GO:0020037">
    <property type="term" value="F:heme binding"/>
    <property type="evidence" value="ECO:0007669"/>
    <property type="project" value="InterPro"/>
</dbReference>
<keyword evidence="7" id="KW-1185">Reference proteome</keyword>
<evidence type="ECO:0000256" key="4">
    <source>
        <dbReference type="RuleBase" id="RU000461"/>
    </source>
</evidence>
<reference evidence="6 7" key="1">
    <citation type="submission" date="2016-10" db="EMBL/GenBank/DDBJ databases">
        <authorList>
            <person name="de Groot N.N."/>
        </authorList>
    </citation>
    <scope>NUCLEOTIDE SEQUENCE [LARGE SCALE GENOMIC DNA]</scope>
    <source>
        <strain evidence="6 7">DSM 43794</strain>
    </source>
</reference>
<feature type="binding site" description="axial binding residue" evidence="3">
    <location>
        <position position="391"/>
    </location>
    <ligand>
        <name>heme</name>
        <dbReference type="ChEBI" id="CHEBI:30413"/>
    </ligand>
    <ligandPart>
        <name>Fe</name>
        <dbReference type="ChEBI" id="CHEBI:18248"/>
    </ligandPart>
</feature>
<dbReference type="CDD" id="cd11053">
    <property type="entry name" value="CYP110-like"/>
    <property type="match status" value="1"/>
</dbReference>
<keyword evidence="3 4" id="KW-0408">Iron</keyword>
<dbReference type="PROSITE" id="PS00086">
    <property type="entry name" value="CYTOCHROME_P450"/>
    <property type="match status" value="1"/>
</dbReference>
<evidence type="ECO:0000256" key="1">
    <source>
        <dbReference type="ARBA" id="ARBA00001971"/>
    </source>
</evidence>
<dbReference type="InterPro" id="IPR017972">
    <property type="entry name" value="Cyt_P450_CS"/>
</dbReference>
<name>A0A1H1G114_9ACTN</name>
<dbReference type="Pfam" id="PF00067">
    <property type="entry name" value="p450"/>
    <property type="match status" value="1"/>
</dbReference>
<accession>A0A1H1G114</accession>
<gene>
    <name evidence="6" type="ORF">SAMN04489764_3305</name>
</gene>
<dbReference type="InterPro" id="IPR036396">
    <property type="entry name" value="Cyt_P450_sf"/>
</dbReference>
<dbReference type="GO" id="GO:0004497">
    <property type="term" value="F:monooxygenase activity"/>
    <property type="evidence" value="ECO:0007669"/>
    <property type="project" value="UniProtKB-KW"/>
</dbReference>
<dbReference type="PANTHER" id="PTHR24305">
    <property type="entry name" value="CYTOCHROME P450"/>
    <property type="match status" value="1"/>
</dbReference>
<evidence type="ECO:0000256" key="5">
    <source>
        <dbReference type="SAM" id="MobiDB-lite"/>
    </source>
</evidence>
<dbReference type="STRING" id="35622.SAMN04489764_3305"/>